<name>A0AAC8ZGF4_9LACO</name>
<keyword evidence="1" id="KW-0812">Transmembrane</keyword>
<feature type="transmembrane region" description="Helical" evidence="1">
    <location>
        <begin position="92"/>
        <end position="116"/>
    </location>
</feature>
<proteinExistence type="predicted"/>
<dbReference type="AlphaFoldDB" id="A0AAC8ZGF4"/>
<dbReference type="KEGG" id="lko:ABN16_06590"/>
<dbReference type="Proteomes" id="UP000036000">
    <property type="component" value="Chromosome"/>
</dbReference>
<reference evidence="2 3" key="1">
    <citation type="submission" date="2015-07" db="EMBL/GenBank/DDBJ databases">
        <title>Lactobacillus korensis/26-25/ whole genome sequencing.</title>
        <authorList>
            <person name="Kim M.K."/>
            <person name="Im W.-T."/>
            <person name="Srinivasan S."/>
            <person name="Lee J.-J."/>
        </authorList>
    </citation>
    <scope>NUCLEOTIDE SEQUENCE [LARGE SCALE GENOMIC DNA]</scope>
    <source>
        <strain evidence="2 3">26-25</strain>
    </source>
</reference>
<feature type="transmembrane region" description="Helical" evidence="1">
    <location>
        <begin position="64"/>
        <end position="86"/>
    </location>
</feature>
<evidence type="ECO:0000256" key="1">
    <source>
        <dbReference type="SAM" id="Phobius"/>
    </source>
</evidence>
<gene>
    <name evidence="2" type="ORF">ABN16_06590</name>
</gene>
<sequence length="123" mass="14196">MVISIKRMLLVLASILIGVFAAMNFGYTLRTRIILAVAFSIANVFSSLYTLSHWNELREDRYSQFQYFIMFVVMEAALWVFTAVVPSGLTGIISWVWLGAINICFFAVLMIIAISFERFWRKH</sequence>
<keyword evidence="1" id="KW-0472">Membrane</keyword>
<keyword evidence="3" id="KW-1185">Reference proteome</keyword>
<keyword evidence="1" id="KW-1133">Transmembrane helix</keyword>
<feature type="transmembrane region" description="Helical" evidence="1">
    <location>
        <begin position="31"/>
        <end position="52"/>
    </location>
</feature>
<evidence type="ECO:0000313" key="3">
    <source>
        <dbReference type="Proteomes" id="UP000036000"/>
    </source>
</evidence>
<dbReference type="EMBL" id="CP012033">
    <property type="protein sequence ID" value="AKP64695.1"/>
    <property type="molecule type" value="Genomic_DNA"/>
</dbReference>
<accession>A0AAC8ZGF4</accession>
<evidence type="ECO:0000313" key="2">
    <source>
        <dbReference type="EMBL" id="AKP64695.1"/>
    </source>
</evidence>
<organism evidence="2 3">
    <name type="scientific">Levilactobacillus koreensis</name>
    <dbReference type="NCBI Taxonomy" id="637971"/>
    <lineage>
        <taxon>Bacteria</taxon>
        <taxon>Bacillati</taxon>
        <taxon>Bacillota</taxon>
        <taxon>Bacilli</taxon>
        <taxon>Lactobacillales</taxon>
        <taxon>Lactobacillaceae</taxon>
        <taxon>Levilactobacillus</taxon>
    </lineage>
</organism>
<protein>
    <submittedName>
        <fullName evidence="2">Uncharacterized protein</fullName>
    </submittedName>
</protein>